<dbReference type="GO" id="GO:0015668">
    <property type="term" value="F:type III site-specific deoxyribonuclease activity"/>
    <property type="evidence" value="ECO:0007669"/>
    <property type="project" value="InterPro"/>
</dbReference>
<evidence type="ECO:0000259" key="1">
    <source>
        <dbReference type="Pfam" id="PF19778"/>
    </source>
</evidence>
<proteinExistence type="predicted"/>
<dbReference type="InterPro" id="IPR045572">
    <property type="entry name" value="RE_endonuc_C"/>
</dbReference>
<organism evidence="2 3">
    <name type="scientific">Bartonella grahamii</name>
    <dbReference type="NCBI Taxonomy" id="33045"/>
    <lineage>
        <taxon>Bacteria</taxon>
        <taxon>Pseudomonadati</taxon>
        <taxon>Pseudomonadota</taxon>
        <taxon>Alphaproteobacteria</taxon>
        <taxon>Hyphomicrobiales</taxon>
        <taxon>Bartonellaceae</taxon>
        <taxon>Bartonella</taxon>
    </lineage>
</organism>
<dbReference type="EMBL" id="UFTD01000001">
    <property type="protein sequence ID" value="SSZ39347.1"/>
    <property type="molecule type" value="Genomic_DNA"/>
</dbReference>
<sequence length="93" mass="10758">MLYRLDSIDAYEQTLIKQIEVASIEVKDGQNKLYFVVESKGSIFEDILRDLEKAKIHCGREYFKALGGNTQYIVSDNYQTFIDQVLQKDTITT</sequence>
<evidence type="ECO:0000313" key="3">
    <source>
        <dbReference type="Proteomes" id="UP000253846"/>
    </source>
</evidence>
<evidence type="ECO:0000313" key="2">
    <source>
        <dbReference type="EMBL" id="SSZ39347.1"/>
    </source>
</evidence>
<protein>
    <submittedName>
        <fullName evidence="2">Type III restriction-modification system StyLTI enzyme res</fullName>
    </submittedName>
</protein>
<reference evidence="2 3" key="1">
    <citation type="submission" date="2018-06" db="EMBL/GenBank/DDBJ databases">
        <authorList>
            <consortium name="Pathogen Informatics"/>
            <person name="Doyle S."/>
        </authorList>
    </citation>
    <scope>NUCLEOTIDE SEQUENCE [LARGE SCALE GENOMIC DNA]</scope>
    <source>
        <strain evidence="2 3">NCTC12860</strain>
    </source>
</reference>
<dbReference type="AlphaFoldDB" id="A0A336NEI4"/>
<dbReference type="RefSeq" id="WP_026500608.1">
    <property type="nucleotide sequence ID" value="NZ_CACVBG010000042.1"/>
</dbReference>
<gene>
    <name evidence="2" type="ORF">NCTC12860_00553</name>
</gene>
<accession>A0A336NEI4</accession>
<dbReference type="Proteomes" id="UP000253846">
    <property type="component" value="Unassembled WGS sequence"/>
</dbReference>
<dbReference type="Pfam" id="PF19778">
    <property type="entry name" value="RE_endonuc"/>
    <property type="match status" value="1"/>
</dbReference>
<feature type="domain" description="Type III restriction enzyme C-terminal endonuclease" evidence="1">
    <location>
        <begin position="24"/>
        <end position="73"/>
    </location>
</feature>
<name>A0A336NEI4_BARGR</name>